<feature type="signal peptide" evidence="9">
    <location>
        <begin position="1"/>
        <end position="36"/>
    </location>
</feature>
<evidence type="ECO:0000256" key="2">
    <source>
        <dbReference type="ARBA" id="ARBA00005988"/>
    </source>
</evidence>
<dbReference type="InterPro" id="IPR000834">
    <property type="entry name" value="Peptidase_M14"/>
</dbReference>
<evidence type="ECO:0000256" key="1">
    <source>
        <dbReference type="ARBA" id="ARBA00001947"/>
    </source>
</evidence>
<dbReference type="InterPro" id="IPR000998">
    <property type="entry name" value="MAM_dom"/>
</dbReference>
<dbReference type="Pfam" id="PF18962">
    <property type="entry name" value="Por_Secre_tail"/>
    <property type="match status" value="1"/>
</dbReference>
<dbReference type="PANTHER" id="PTHR11705">
    <property type="entry name" value="PROTEASE FAMILY M14 CARBOXYPEPTIDASE A,B"/>
    <property type="match status" value="1"/>
</dbReference>
<keyword evidence="5" id="KW-0378">Hydrolase</keyword>
<dbReference type="Pfam" id="PF00629">
    <property type="entry name" value="MAM"/>
    <property type="match status" value="1"/>
</dbReference>
<dbReference type="GO" id="GO:0005615">
    <property type="term" value="C:extracellular space"/>
    <property type="evidence" value="ECO:0007669"/>
    <property type="project" value="TreeGrafter"/>
</dbReference>
<dbReference type="GO" id="GO:0005975">
    <property type="term" value="P:carbohydrate metabolic process"/>
    <property type="evidence" value="ECO:0007669"/>
    <property type="project" value="UniProtKB-ARBA"/>
</dbReference>
<comment type="similarity">
    <text evidence="2 8">Belongs to the peptidase M14 family.</text>
</comment>
<evidence type="ECO:0000256" key="4">
    <source>
        <dbReference type="ARBA" id="ARBA00022729"/>
    </source>
</evidence>
<dbReference type="GO" id="GO:0008270">
    <property type="term" value="F:zinc ion binding"/>
    <property type="evidence" value="ECO:0007669"/>
    <property type="project" value="InterPro"/>
</dbReference>
<comment type="caution">
    <text evidence="8">Lacks conserved residue(s) required for the propagation of feature annotation.</text>
</comment>
<dbReference type="PANTHER" id="PTHR11705:SF143">
    <property type="entry name" value="SLL0236 PROTEIN"/>
    <property type="match status" value="1"/>
</dbReference>
<keyword evidence="3" id="KW-0645">Protease</keyword>
<dbReference type="InterPro" id="IPR013320">
    <property type="entry name" value="ConA-like_dom_sf"/>
</dbReference>
<keyword evidence="13" id="KW-1185">Reference proteome</keyword>
<dbReference type="GO" id="GO:0004553">
    <property type="term" value="F:hydrolase activity, hydrolyzing O-glycosyl compounds"/>
    <property type="evidence" value="ECO:0007669"/>
    <property type="project" value="UniProtKB-ARBA"/>
</dbReference>
<keyword evidence="4 9" id="KW-0732">Signal</keyword>
<dbReference type="NCBIfam" id="TIGR04183">
    <property type="entry name" value="Por_Secre_tail"/>
    <property type="match status" value="1"/>
</dbReference>
<evidence type="ECO:0000259" key="11">
    <source>
        <dbReference type="PROSITE" id="PS52035"/>
    </source>
</evidence>
<keyword evidence="7" id="KW-0482">Metalloprotease</keyword>
<proteinExistence type="inferred from homology"/>
<evidence type="ECO:0000313" key="13">
    <source>
        <dbReference type="Proteomes" id="UP000198379"/>
    </source>
</evidence>
<reference evidence="12 13" key="1">
    <citation type="submission" date="2017-06" db="EMBL/GenBank/DDBJ databases">
        <authorList>
            <person name="Kim H.J."/>
            <person name="Triplett B.A."/>
        </authorList>
    </citation>
    <scope>NUCLEOTIDE SEQUENCE [LARGE SCALE GENOMIC DNA]</scope>
    <source>
        <strain evidence="12 13">DSM 25597</strain>
    </source>
</reference>
<evidence type="ECO:0000256" key="8">
    <source>
        <dbReference type="PROSITE-ProRule" id="PRU01379"/>
    </source>
</evidence>
<protein>
    <submittedName>
        <fullName evidence="12">Por secretion system C-terminal sorting domain-containing protein</fullName>
    </submittedName>
</protein>
<dbReference type="CDD" id="cd06263">
    <property type="entry name" value="MAM"/>
    <property type="match status" value="1"/>
</dbReference>
<dbReference type="GO" id="GO:0004181">
    <property type="term" value="F:metallocarboxypeptidase activity"/>
    <property type="evidence" value="ECO:0007669"/>
    <property type="project" value="InterPro"/>
</dbReference>
<dbReference type="Gene3D" id="2.60.120.200">
    <property type="match status" value="1"/>
</dbReference>
<dbReference type="Pfam" id="PF00246">
    <property type="entry name" value="Peptidase_M14"/>
    <property type="match status" value="1"/>
</dbReference>
<dbReference type="PROSITE" id="PS50060">
    <property type="entry name" value="MAM_2"/>
    <property type="match status" value="1"/>
</dbReference>
<evidence type="ECO:0000256" key="5">
    <source>
        <dbReference type="ARBA" id="ARBA00022801"/>
    </source>
</evidence>
<dbReference type="SUPFAM" id="SSF49899">
    <property type="entry name" value="Concanavalin A-like lectins/glucanases"/>
    <property type="match status" value="1"/>
</dbReference>
<dbReference type="GO" id="GO:0016020">
    <property type="term" value="C:membrane"/>
    <property type="evidence" value="ECO:0007669"/>
    <property type="project" value="InterPro"/>
</dbReference>
<dbReference type="PROSITE" id="PS52035">
    <property type="entry name" value="PEPTIDASE_M14"/>
    <property type="match status" value="1"/>
</dbReference>
<dbReference type="GO" id="GO:0006508">
    <property type="term" value="P:proteolysis"/>
    <property type="evidence" value="ECO:0007669"/>
    <property type="project" value="UniProtKB-KW"/>
</dbReference>
<feature type="domain" description="Peptidase M14" evidence="11">
    <location>
        <begin position="176"/>
        <end position="521"/>
    </location>
</feature>
<evidence type="ECO:0000256" key="6">
    <source>
        <dbReference type="ARBA" id="ARBA00022833"/>
    </source>
</evidence>
<organism evidence="12 13">
    <name type="scientific">Dokdonia pacifica</name>
    <dbReference type="NCBI Taxonomy" id="1627892"/>
    <lineage>
        <taxon>Bacteria</taxon>
        <taxon>Pseudomonadati</taxon>
        <taxon>Bacteroidota</taxon>
        <taxon>Flavobacteriia</taxon>
        <taxon>Flavobacteriales</taxon>
        <taxon>Flavobacteriaceae</taxon>
        <taxon>Dokdonia</taxon>
    </lineage>
</organism>
<evidence type="ECO:0000313" key="12">
    <source>
        <dbReference type="EMBL" id="SNR77729.1"/>
    </source>
</evidence>
<keyword evidence="6" id="KW-0862">Zinc</keyword>
<accession>A0A238Z462</accession>
<evidence type="ECO:0000256" key="7">
    <source>
        <dbReference type="ARBA" id="ARBA00023049"/>
    </source>
</evidence>
<comment type="cofactor">
    <cofactor evidence="1">
        <name>Zn(2+)</name>
        <dbReference type="ChEBI" id="CHEBI:29105"/>
    </cofactor>
</comment>
<evidence type="ECO:0000259" key="10">
    <source>
        <dbReference type="PROSITE" id="PS50060"/>
    </source>
</evidence>
<dbReference type="Proteomes" id="UP000198379">
    <property type="component" value="Unassembled WGS sequence"/>
</dbReference>
<dbReference type="EMBL" id="FZNY01000002">
    <property type="protein sequence ID" value="SNR77729.1"/>
    <property type="molecule type" value="Genomic_DNA"/>
</dbReference>
<evidence type="ECO:0000256" key="3">
    <source>
        <dbReference type="ARBA" id="ARBA00022670"/>
    </source>
</evidence>
<sequence>MTNNNYLLKTTMKKTTLKRTALACALSLFTITGFFAQDGHDHDQHDNLSGKRILLKNPTKNQLVQVAALGLDLHCGAKPIGDDLRLDIAGNALEEISALGLDYEIVEEDLSTFYARRGQERLPLAIQQLEALKVNSQGENRSFSEMEAIIDNPIQYDECAEFNWVPQNFQLGSMGGCLTVDEALAELDRMKLLFPDLISTKASASAMGMQTNGNTTGSGTTASGIPIDFDPQDIFYVRISDNPEMDEANEPESLITGMIHAREASSLMNIIYYMWYILENYDQDPVIKNMIDNQELYFVPIINPDGLRWNEIVQDGNSGGFQRKNLRPGVNDNGAVSNGNVLRGIDLNRNSDYYWGFDNVGSSGLTTQDTYRGDSPGSENEIMIMQEFVGDHEFETAINHHAGLNSIVTTSYNGDPSASSGREDEFQNLMQNVTRYNRYVHGSAPNTLTNANGDINDWMFGGPVVVYDPLGPLTSNPSIGSGQGIITFSPENGDEFWPDPTEFVTIAQRAMRINLITSLAAGRFAKLYDHTETNIDQMNGQLDFAVENIGQTYDDVPNTTTNFTLLVEAVSDNIIITTPSATALDAMNVLEQRLVTAAYTLDPGIQANDPIEYKVTLSNDVHTIYEATFIKYYTPTVIVNADGISNWSTTSWSEVTTGFNGSTNAIASTTTSYGNSNETFVTLANPVNLSGVGSAVIHYNATWDIERNFDLAQLEASTDGGATWVALCGRHTRPAATRATSFHLTKGEAEENFQSLNGTYIYDGDMYVDTTDDATDNPTAKWVLEEVYIDPTNNPGIIGNSSVQFRFKFASDTSNRADGYNVEFRGFKFDNFKIINTSIDDRSCINGVIDQFPYRESFENGTGTFFQAGGDDGDWTLNLASQGTPSGNTGPAGGNGVKSIHEQNYVYTEASTDGLGFNATVILQSNCIDFTSEYNDIDLAFHYHRFGSNFGVNNGTLDVQISDDEGVTWTNIVPQISGASVNAWQEVTEDLTAYSGKVVLIRFVAVTGNGFRSDLALDNIRITATKQDYIHRLVGGVPTWDPADPSGVAGSNDDILVLSGSPTLTANTTANDILINDGATLDLGANTLSTTGNITNNGTLTANNATIIAQGSFPHSFSGNAFEVAQLTTNVTSTSLSLDTGVTVNQLLTLSNGELVTNDNLTLSSNATQSAMIDQVTSGTITGNVTIERFVPARRAFRFVSSPVTTTTTIRENWQENGASAPGFGTHITGSTTGDNGFDVTPSGNPSLFTYDNSAATPALTPISDTDMNTLTAGEAYLLFVRGDRTIDVTSNSATPTDTRVRATGTVVTGTTTISGTDINHNAGNFNLIGNPYQATVEMNGIVTAATNINTNQYYVWDATLGARGAYVTVLLTGTGSSNGAGSDANHFLQPWQSAFVTTATTVGDNSTSISFNESDKMVGEDTTIFLLEDDPIANNAHIIGQLYRTEAFNAGEKLQDNFVILFSPDFSNDITLQDAEKFFNIDENMAISNGDTTLSVERRTMPTLDDEIQLFNNAYRTDAYTLRIEQTGLEDVTAYAEDTFTGELYELEEGENFIEFTVDSSIEASVATDRFRIIFEESALSTEDNFIDDIAMFPNPLEGDQLLITSTLLRGQDVTVKINNLLGQVVYNKERSFNGTNLEITSLATLTDGMYFVTITTTTGSITKRLIKK</sequence>
<dbReference type="SUPFAM" id="SSF53187">
    <property type="entry name" value="Zn-dependent exopeptidases"/>
    <property type="match status" value="1"/>
</dbReference>
<dbReference type="SMART" id="SM00631">
    <property type="entry name" value="Zn_pept"/>
    <property type="match status" value="1"/>
</dbReference>
<dbReference type="InterPro" id="IPR026444">
    <property type="entry name" value="Secre_tail"/>
</dbReference>
<name>A0A238Z462_9FLAO</name>
<dbReference type="Gene3D" id="3.40.630.10">
    <property type="entry name" value="Zn peptidases"/>
    <property type="match status" value="1"/>
</dbReference>
<gene>
    <name evidence="12" type="ORF">SAMN06265376_102571</name>
</gene>
<feature type="domain" description="MAM" evidence="10">
    <location>
        <begin position="854"/>
        <end position="1023"/>
    </location>
</feature>
<evidence type="ECO:0000256" key="9">
    <source>
        <dbReference type="SAM" id="SignalP"/>
    </source>
</evidence>
<feature type="chain" id="PRO_5013348575" evidence="9">
    <location>
        <begin position="37"/>
        <end position="1670"/>
    </location>
</feature>